<dbReference type="InterPro" id="IPR001680">
    <property type="entry name" value="WD40_rpt"/>
</dbReference>
<protein>
    <submittedName>
        <fullName evidence="4">WD40-repeat-containing domain protein</fullName>
    </submittedName>
</protein>
<feature type="compositionally biased region" description="Basic and acidic residues" evidence="3">
    <location>
        <begin position="1"/>
        <end position="13"/>
    </location>
</feature>
<evidence type="ECO:0000313" key="4">
    <source>
        <dbReference type="EMBL" id="ORZ21568.1"/>
    </source>
</evidence>
<feature type="compositionally biased region" description="Low complexity" evidence="3">
    <location>
        <begin position="97"/>
        <end position="106"/>
    </location>
</feature>
<keyword evidence="5" id="KW-1185">Reference proteome</keyword>
<feature type="region of interest" description="Disordered" evidence="3">
    <location>
        <begin position="1"/>
        <end position="121"/>
    </location>
</feature>
<dbReference type="PANTHER" id="PTHR19848:SF8">
    <property type="entry name" value="F-BOX AND WD REPEAT DOMAIN CONTAINING 7"/>
    <property type="match status" value="1"/>
</dbReference>
<feature type="compositionally biased region" description="Basic residues" evidence="3">
    <location>
        <begin position="171"/>
        <end position="193"/>
    </location>
</feature>
<dbReference type="EMBL" id="MCGE01000005">
    <property type="protein sequence ID" value="ORZ21568.1"/>
    <property type="molecule type" value="Genomic_DNA"/>
</dbReference>
<dbReference type="InterPro" id="IPR036322">
    <property type="entry name" value="WD40_repeat_dom_sf"/>
</dbReference>
<comment type="caution">
    <text evidence="4">The sequence shown here is derived from an EMBL/GenBank/DDBJ whole genome shotgun (WGS) entry which is preliminary data.</text>
</comment>
<dbReference type="STRING" id="90262.A0A1X2ISP5"/>
<feature type="region of interest" description="Disordered" evidence="3">
    <location>
        <begin position="150"/>
        <end position="203"/>
    </location>
</feature>
<organism evidence="4 5">
    <name type="scientific">Absidia repens</name>
    <dbReference type="NCBI Taxonomy" id="90262"/>
    <lineage>
        <taxon>Eukaryota</taxon>
        <taxon>Fungi</taxon>
        <taxon>Fungi incertae sedis</taxon>
        <taxon>Mucoromycota</taxon>
        <taxon>Mucoromycotina</taxon>
        <taxon>Mucoromycetes</taxon>
        <taxon>Mucorales</taxon>
        <taxon>Cunninghamellaceae</taxon>
        <taxon>Absidia</taxon>
    </lineage>
</organism>
<dbReference type="SMART" id="SM00320">
    <property type="entry name" value="WD40"/>
    <property type="match status" value="4"/>
</dbReference>
<evidence type="ECO:0000256" key="3">
    <source>
        <dbReference type="SAM" id="MobiDB-lite"/>
    </source>
</evidence>
<dbReference type="Pfam" id="PF00400">
    <property type="entry name" value="WD40"/>
    <property type="match status" value="3"/>
</dbReference>
<dbReference type="SUPFAM" id="SSF50978">
    <property type="entry name" value="WD40 repeat-like"/>
    <property type="match status" value="1"/>
</dbReference>
<evidence type="ECO:0000256" key="2">
    <source>
        <dbReference type="ARBA" id="ARBA00022737"/>
    </source>
</evidence>
<dbReference type="Proteomes" id="UP000193560">
    <property type="component" value="Unassembled WGS sequence"/>
</dbReference>
<keyword evidence="1" id="KW-0853">WD repeat</keyword>
<feature type="compositionally biased region" description="Polar residues" evidence="3">
    <location>
        <begin position="44"/>
        <end position="63"/>
    </location>
</feature>
<keyword evidence="2" id="KW-0677">Repeat</keyword>
<dbReference type="OrthoDB" id="5588835at2759"/>
<dbReference type="Gene3D" id="2.130.10.10">
    <property type="entry name" value="YVTN repeat-like/Quinoprotein amine dehydrogenase"/>
    <property type="match status" value="2"/>
</dbReference>
<dbReference type="AlphaFoldDB" id="A0A1X2ISP5"/>
<feature type="compositionally biased region" description="Acidic residues" evidence="3">
    <location>
        <begin position="107"/>
        <end position="119"/>
    </location>
</feature>
<proteinExistence type="predicted"/>
<accession>A0A1X2ISP5</accession>
<name>A0A1X2ISP5_9FUNG</name>
<dbReference type="InterPro" id="IPR015943">
    <property type="entry name" value="WD40/YVTN_repeat-like_dom_sf"/>
</dbReference>
<sequence length="633" mass="71388">MVKITDEGLSKETRKLRKKKIMSENDNNSSSHKIKQRNMGRMLTRSSSHLSSAPTYANVTSKNNGKRKDNTSMSDSSEDSQTTDTVLEAPDTPIPRSNSQSSSSSDSAEDDGAQSEEELQTLVVAIEYDSLDEYCTDDLLEELEQLGPLRHKLADEPSTTRQKKQGSGNNKKSRRGSKKRTSHHKRRAQKHSPKSPQPPRPQYNHERTQALIERAPDDYWTYHAGNSNMIGDVNESSPLAVVHSFKDQGPVLGMTLSKDGTLLATFCTLGTINIWDVQNELCLLIRLQDNQEDQIDEFYCGLFRDQYLLAGGKLKDRHCWSVEDEDCHILPCPIKIFDMFDGKVAGQLDGHSEEVLCIKSLQFESKNYYVSTSQDGYIIKWQMDSDWKTLIESTRMSDGITCMAFSISFVPDTGNKYFMGACDAHLRLYDFEDAQLLQTFDGLYTSYCDCGKFIKWLDAEQYLADEQKSSASHLNKGQFWNQSDDSSLVDIESDESTHDQKDATSAFIITRGAEMVDGDVISIPNSCTLHQLIYPTKTGGLFELKEIRRYDHEGYRANSWMVKISTNGRYIFAPTMEGQVFVFNLLTGQVTGIIKAHEDLEVRDVILHPFLPLMFSCGDDGVVNVYSCSNLAE</sequence>
<dbReference type="PANTHER" id="PTHR19848">
    <property type="entry name" value="WD40 REPEAT PROTEIN"/>
    <property type="match status" value="1"/>
</dbReference>
<evidence type="ECO:0000313" key="5">
    <source>
        <dbReference type="Proteomes" id="UP000193560"/>
    </source>
</evidence>
<feature type="compositionally biased region" description="Low complexity" evidence="3">
    <location>
        <begin position="71"/>
        <end position="85"/>
    </location>
</feature>
<evidence type="ECO:0000256" key="1">
    <source>
        <dbReference type="ARBA" id="ARBA00022574"/>
    </source>
</evidence>
<gene>
    <name evidence="4" type="ORF">BCR42DRAFT_407851</name>
</gene>
<reference evidence="4 5" key="1">
    <citation type="submission" date="2016-07" db="EMBL/GenBank/DDBJ databases">
        <title>Pervasive Adenine N6-methylation of Active Genes in Fungi.</title>
        <authorList>
            <consortium name="DOE Joint Genome Institute"/>
            <person name="Mondo S.J."/>
            <person name="Dannebaum R.O."/>
            <person name="Kuo R.C."/>
            <person name="Labutti K."/>
            <person name="Haridas S."/>
            <person name="Kuo A."/>
            <person name="Salamov A."/>
            <person name="Ahrendt S.R."/>
            <person name="Lipzen A."/>
            <person name="Sullivan W."/>
            <person name="Andreopoulos W.B."/>
            <person name="Clum A."/>
            <person name="Lindquist E."/>
            <person name="Daum C."/>
            <person name="Ramamoorthy G.K."/>
            <person name="Gryganskyi A."/>
            <person name="Culley D."/>
            <person name="Magnuson J.K."/>
            <person name="James T.Y."/>
            <person name="O'Malley M.A."/>
            <person name="Stajich J.E."/>
            <person name="Spatafora J.W."/>
            <person name="Visel A."/>
            <person name="Grigoriev I.V."/>
        </authorList>
    </citation>
    <scope>NUCLEOTIDE SEQUENCE [LARGE SCALE GENOMIC DNA]</scope>
    <source>
        <strain evidence="4 5">NRRL 1336</strain>
    </source>
</reference>